<feature type="transmembrane region" description="Helical" evidence="7">
    <location>
        <begin position="453"/>
        <end position="472"/>
    </location>
</feature>
<feature type="domain" description="ResB-like" evidence="8">
    <location>
        <begin position="26"/>
        <end position="513"/>
    </location>
</feature>
<feature type="region of interest" description="Disordered" evidence="6">
    <location>
        <begin position="523"/>
        <end position="597"/>
    </location>
</feature>
<evidence type="ECO:0000313" key="10">
    <source>
        <dbReference type="Proteomes" id="UP000095210"/>
    </source>
</evidence>
<dbReference type="InterPro" id="IPR007816">
    <property type="entry name" value="ResB-like_domain"/>
</dbReference>
<evidence type="ECO:0000313" key="9">
    <source>
        <dbReference type="EMBL" id="AOS61329.1"/>
    </source>
</evidence>
<dbReference type="GO" id="GO:0016020">
    <property type="term" value="C:membrane"/>
    <property type="evidence" value="ECO:0007669"/>
    <property type="project" value="UniProtKB-SubCell"/>
</dbReference>
<feature type="transmembrane region" description="Helical" evidence="7">
    <location>
        <begin position="177"/>
        <end position="196"/>
    </location>
</feature>
<reference evidence="10" key="1">
    <citation type="submission" date="2016-03" db="EMBL/GenBank/DDBJ databases">
        <title>Complete genome sequence of the type strain Actinoalloteichus hymeniacidonis DSM 45092.</title>
        <authorList>
            <person name="Schaffert L."/>
            <person name="Albersmeier A."/>
            <person name="Winkler A."/>
            <person name="Kalinowski J."/>
            <person name="Zotchev S."/>
            <person name="Ruckert C."/>
        </authorList>
    </citation>
    <scope>NUCLEOTIDE SEQUENCE [LARGE SCALE GENOMIC DNA]</scope>
    <source>
        <strain evidence="10">HPA177(T) (DSM 45092(T))</strain>
    </source>
</reference>
<dbReference type="InterPro" id="IPR023494">
    <property type="entry name" value="Cyt_c_bgen_Ccs1/CcsB/ResB"/>
</dbReference>
<evidence type="ECO:0000256" key="2">
    <source>
        <dbReference type="ARBA" id="ARBA00022692"/>
    </source>
</evidence>
<proteinExistence type="predicted"/>
<accession>A0AAC9HLI0</accession>
<organism evidence="9 10">
    <name type="scientific">Actinoalloteichus hymeniacidonis</name>
    <dbReference type="NCBI Taxonomy" id="340345"/>
    <lineage>
        <taxon>Bacteria</taxon>
        <taxon>Bacillati</taxon>
        <taxon>Actinomycetota</taxon>
        <taxon>Actinomycetes</taxon>
        <taxon>Pseudonocardiales</taxon>
        <taxon>Pseudonocardiaceae</taxon>
        <taxon>Actinoalloteichus</taxon>
    </lineage>
</organism>
<feature type="transmembrane region" description="Helical" evidence="7">
    <location>
        <begin position="78"/>
        <end position="100"/>
    </location>
</feature>
<gene>
    <name evidence="9" type="ORF">TL08_02455</name>
</gene>
<dbReference type="Proteomes" id="UP000095210">
    <property type="component" value="Chromosome"/>
</dbReference>
<protein>
    <submittedName>
        <fullName evidence="9">Cytochrome c biogenesis membrane protein</fullName>
    </submittedName>
</protein>
<dbReference type="PANTHER" id="PTHR31566:SF0">
    <property type="entry name" value="CYTOCHROME C BIOGENESIS PROTEIN CCS1, CHLOROPLASTIC"/>
    <property type="match status" value="1"/>
</dbReference>
<keyword evidence="2 7" id="KW-0812">Transmembrane</keyword>
<dbReference type="GO" id="GO:0017004">
    <property type="term" value="P:cytochrome complex assembly"/>
    <property type="evidence" value="ECO:0007669"/>
    <property type="project" value="UniProtKB-KW"/>
</dbReference>
<comment type="subcellular location">
    <subcellularLocation>
        <location evidence="1">Membrane</location>
        <topology evidence="1">Multi-pass membrane protein</topology>
    </subcellularLocation>
</comment>
<evidence type="ECO:0000256" key="4">
    <source>
        <dbReference type="ARBA" id="ARBA00022989"/>
    </source>
</evidence>
<keyword evidence="5 7" id="KW-0472">Membrane</keyword>
<keyword evidence="3" id="KW-0201">Cytochrome c-type biogenesis</keyword>
<dbReference type="KEGG" id="ahm:TL08_02455"/>
<feature type="compositionally biased region" description="Polar residues" evidence="6">
    <location>
        <begin position="530"/>
        <end position="544"/>
    </location>
</feature>
<name>A0AAC9HLI0_9PSEU</name>
<evidence type="ECO:0000256" key="7">
    <source>
        <dbReference type="SAM" id="Phobius"/>
    </source>
</evidence>
<dbReference type="PANTHER" id="PTHR31566">
    <property type="entry name" value="CYTOCHROME C BIOGENESIS PROTEIN CCS1, CHLOROPLASTIC"/>
    <property type="match status" value="1"/>
</dbReference>
<evidence type="ECO:0000256" key="3">
    <source>
        <dbReference type="ARBA" id="ARBA00022748"/>
    </source>
</evidence>
<keyword evidence="4 7" id="KW-1133">Transmembrane helix</keyword>
<evidence type="ECO:0000259" key="8">
    <source>
        <dbReference type="Pfam" id="PF05140"/>
    </source>
</evidence>
<evidence type="ECO:0000256" key="6">
    <source>
        <dbReference type="SAM" id="MobiDB-lite"/>
    </source>
</evidence>
<sequence length="597" mass="64777">MTTGRPSRLRSVLAFLRNTWRGLTTMRTALTLLFLLALASVPGALLPQESVNPALVDDFYADYPSIAPLLNALGMFDVFASVWFAAIYVLLFISLIGCLLPRTLEHAKTLRAAPVLVPRRLTRMPHHRVAVVTSDVEAVQAGVDERLRGWRRITRTESDGATTISAERGYLREVGNLAFHFALLGLLVSVAAGRLLGYEGQVIVKTDSEFCNSGIYAYDSFTPGITVDGTQLNPFCLQVHSFDAEYLHTGQAVAFESEISYQEGEDLADGTWRDYLLEVNHPLRLGTDRVYLLGNGYAPEFTVTFPDGQERVGNVQWRPVDLTTMLSEGATKFDPPDTFDEQERRENQIAVTGLLAPTPVLTEEGLLTSGFPDLNEPMVAVDVMRGDLGNNSGRGQSIFEIDAQMVEDGELERVARENLAVGEQIDLPDGTSVRFDGVQRWVSLQVSYDPAQFWVLVASVVILGGLGLSLGVKRRRLWVRLTPQTDGPDAGRTVVEFGGLARTDQAGYGEEFHQLTTELLDRLGDAGVPSPSTSQSGNAVSNTTSAGSEESDPPSSPTEAAQPPDDAKTSDTAVSDGMGAVAVPPEDEPDSARGKDT</sequence>
<keyword evidence="10" id="KW-1185">Reference proteome</keyword>
<dbReference type="RefSeq" id="WP_069846260.1">
    <property type="nucleotide sequence ID" value="NZ_CP014859.1"/>
</dbReference>
<dbReference type="Pfam" id="PF05140">
    <property type="entry name" value="ResB"/>
    <property type="match status" value="1"/>
</dbReference>
<evidence type="ECO:0000256" key="5">
    <source>
        <dbReference type="ARBA" id="ARBA00023136"/>
    </source>
</evidence>
<dbReference type="AlphaFoldDB" id="A0AAC9HLI0"/>
<dbReference type="EMBL" id="CP014859">
    <property type="protein sequence ID" value="AOS61329.1"/>
    <property type="molecule type" value="Genomic_DNA"/>
</dbReference>
<evidence type="ECO:0000256" key="1">
    <source>
        <dbReference type="ARBA" id="ARBA00004141"/>
    </source>
</evidence>